<organism evidence="2 3">
    <name type="scientific">Ziziphus jujuba var. spinosa</name>
    <dbReference type="NCBI Taxonomy" id="714518"/>
    <lineage>
        <taxon>Eukaryota</taxon>
        <taxon>Viridiplantae</taxon>
        <taxon>Streptophyta</taxon>
        <taxon>Embryophyta</taxon>
        <taxon>Tracheophyta</taxon>
        <taxon>Spermatophyta</taxon>
        <taxon>Magnoliopsida</taxon>
        <taxon>eudicotyledons</taxon>
        <taxon>Gunneridae</taxon>
        <taxon>Pentapetalae</taxon>
        <taxon>rosids</taxon>
        <taxon>fabids</taxon>
        <taxon>Rosales</taxon>
        <taxon>Rhamnaceae</taxon>
        <taxon>Paliureae</taxon>
        <taxon>Ziziphus</taxon>
    </lineage>
</organism>
<evidence type="ECO:0000259" key="1">
    <source>
        <dbReference type="Pfam" id="PF00561"/>
    </source>
</evidence>
<dbReference type="InterPro" id="IPR029058">
    <property type="entry name" value="AB_hydrolase_fold"/>
</dbReference>
<dbReference type="PANTHER" id="PTHR45763:SF8">
    <property type="entry name" value="ALPHA_BETA-HYDROLASES SUPERFAMILY PROTEIN"/>
    <property type="match status" value="1"/>
</dbReference>
<sequence length="597" mass="67450">MSSEVRGLDSWHDELASLVDDTGIRYADDPITVSTLSFEARTAAEYVSRETARNDDGSGQSVGEEESLKDQVKGFVIAWGEIVLEFGRGCRDIAQQTLLTEESYIVRKLRNPCARASAKLRCLNEFLPEDRDPAHAWSVIFFVFVLALAVKCAGAVPPLCCLFCVKDDKWVGYECRTGFTHAISVNTNQESVVRTVKKVQIHPPTATRVLLPDGRQMAYHEQGVPADSARFFLIAPHSFLSSRLAGIPGIKMSLLEEFGVRLVTYDLPGFGESDPHPTRNLNSSAFDMLHLTNAIGVSDKFWVLGHSSGSMHALAALRYIPDRVTGAALFAPMINPYEPGMTKEEMKRTWENWLPRRKLMYFLSRRFPRFLSYFYRRSFLSGKHDRIDRWLSLSMGKKDEILIDEPVFEEFLTRDVEESIRQGNPKPFKEEATLLVSNWGFSLSDLQVQRKCQRRGILPWLMSIYSKAECQLTGFLGPIHVWQLVDKLRRCGCGDLQKNILKNFSSSPFVKGMDDKVVPSSMADHIARVITGVNLHKLPNEGHFSYFYFCDECHRRIFSTLFGPPQGPLDNKLEMDQIPLEESAEQVLPTAASATTE</sequence>
<dbReference type="AlphaFoldDB" id="A0A978UE17"/>
<evidence type="ECO:0000313" key="2">
    <source>
        <dbReference type="EMBL" id="KAH7513010.1"/>
    </source>
</evidence>
<dbReference type="SUPFAM" id="SSF53474">
    <property type="entry name" value="alpha/beta-Hydrolases"/>
    <property type="match status" value="1"/>
</dbReference>
<dbReference type="Gene3D" id="3.40.50.1820">
    <property type="entry name" value="alpha/beta hydrolase"/>
    <property type="match status" value="1"/>
</dbReference>
<dbReference type="PANTHER" id="PTHR45763">
    <property type="entry name" value="HYDROLASE, ALPHA/BETA FOLD FAMILY PROTEIN, EXPRESSED-RELATED"/>
    <property type="match status" value="1"/>
</dbReference>
<proteinExistence type="predicted"/>
<comment type="caution">
    <text evidence="2">The sequence shown here is derived from an EMBL/GenBank/DDBJ whole genome shotgun (WGS) entry which is preliminary data.</text>
</comment>
<evidence type="ECO:0000313" key="3">
    <source>
        <dbReference type="Proteomes" id="UP000813462"/>
    </source>
</evidence>
<dbReference type="InterPro" id="IPR000073">
    <property type="entry name" value="AB_hydrolase_1"/>
</dbReference>
<dbReference type="Proteomes" id="UP000813462">
    <property type="component" value="Unassembled WGS sequence"/>
</dbReference>
<dbReference type="EMBL" id="JAEACU010000012">
    <property type="protein sequence ID" value="KAH7513010.1"/>
    <property type="molecule type" value="Genomic_DNA"/>
</dbReference>
<feature type="domain" description="AB hydrolase-1" evidence="1">
    <location>
        <begin position="254"/>
        <end position="547"/>
    </location>
</feature>
<name>A0A978UE17_ZIZJJ</name>
<reference evidence="2" key="1">
    <citation type="journal article" date="2021" name="Front. Plant Sci.">
        <title>Chromosome-Scale Genome Assembly for Chinese Sour Jujube and Insights Into Its Genome Evolution and Domestication Signature.</title>
        <authorList>
            <person name="Shen L.-Y."/>
            <person name="Luo H."/>
            <person name="Wang X.-L."/>
            <person name="Wang X.-M."/>
            <person name="Qiu X.-J."/>
            <person name="Liu H."/>
            <person name="Zhou S.-S."/>
            <person name="Jia K.-H."/>
            <person name="Nie S."/>
            <person name="Bao Y.-T."/>
            <person name="Zhang R.-G."/>
            <person name="Yun Q.-Z."/>
            <person name="Chai Y.-H."/>
            <person name="Lu J.-Y."/>
            <person name="Li Y."/>
            <person name="Zhao S.-W."/>
            <person name="Mao J.-F."/>
            <person name="Jia S.-G."/>
            <person name="Mao Y.-M."/>
        </authorList>
    </citation>
    <scope>NUCLEOTIDE SEQUENCE</scope>
    <source>
        <strain evidence="2">AT0</strain>
        <tissue evidence="2">Leaf</tissue>
    </source>
</reference>
<accession>A0A978UE17</accession>
<gene>
    <name evidence="2" type="ORF">FEM48_Zijuj12G0151000</name>
</gene>
<dbReference type="Pfam" id="PF00561">
    <property type="entry name" value="Abhydrolase_1"/>
    <property type="match status" value="1"/>
</dbReference>
<protein>
    <recommendedName>
        <fullName evidence="1">AB hydrolase-1 domain-containing protein</fullName>
    </recommendedName>
</protein>